<evidence type="ECO:0000313" key="1">
    <source>
        <dbReference type="EMBL" id="RNA26413.1"/>
    </source>
</evidence>
<reference evidence="1 2" key="1">
    <citation type="journal article" date="2018" name="Sci. Rep.">
        <title>Genomic signatures of local adaptation to the degree of environmental predictability in rotifers.</title>
        <authorList>
            <person name="Franch-Gras L."/>
            <person name="Hahn C."/>
            <person name="Garcia-Roger E.M."/>
            <person name="Carmona M.J."/>
            <person name="Serra M."/>
            <person name="Gomez A."/>
        </authorList>
    </citation>
    <scope>NUCLEOTIDE SEQUENCE [LARGE SCALE GENOMIC DNA]</scope>
    <source>
        <strain evidence="1">HYR1</strain>
    </source>
</reference>
<comment type="caution">
    <text evidence="1">The sequence shown here is derived from an EMBL/GenBank/DDBJ whole genome shotgun (WGS) entry which is preliminary data.</text>
</comment>
<proteinExistence type="predicted"/>
<protein>
    <submittedName>
        <fullName evidence="1">Uncharacterized protein</fullName>
    </submittedName>
</protein>
<organism evidence="1 2">
    <name type="scientific">Brachionus plicatilis</name>
    <name type="common">Marine rotifer</name>
    <name type="synonym">Brachionus muelleri</name>
    <dbReference type="NCBI Taxonomy" id="10195"/>
    <lineage>
        <taxon>Eukaryota</taxon>
        <taxon>Metazoa</taxon>
        <taxon>Spiralia</taxon>
        <taxon>Gnathifera</taxon>
        <taxon>Rotifera</taxon>
        <taxon>Eurotatoria</taxon>
        <taxon>Monogononta</taxon>
        <taxon>Pseudotrocha</taxon>
        <taxon>Ploima</taxon>
        <taxon>Brachionidae</taxon>
        <taxon>Brachionus</taxon>
    </lineage>
</organism>
<dbReference type="EMBL" id="REGN01002743">
    <property type="protein sequence ID" value="RNA26413.1"/>
    <property type="molecule type" value="Genomic_DNA"/>
</dbReference>
<keyword evidence="2" id="KW-1185">Reference proteome</keyword>
<dbReference type="AlphaFoldDB" id="A0A3M7RS75"/>
<gene>
    <name evidence="1" type="ORF">BpHYR1_028761</name>
</gene>
<evidence type="ECO:0000313" key="2">
    <source>
        <dbReference type="Proteomes" id="UP000276133"/>
    </source>
</evidence>
<name>A0A3M7RS75_BRAPC</name>
<sequence length="107" mass="12722">MSNSNILVACNKYGADKHFILKLTSKVRDLIEFFPSNHALETWKRLLFQKLHGNFVNLARPEQNVRKDSQNVEMRQINKIFFSNDCDHLLIKITFNRKDKRKNIFLD</sequence>
<dbReference type="Proteomes" id="UP000276133">
    <property type="component" value="Unassembled WGS sequence"/>
</dbReference>
<accession>A0A3M7RS75</accession>